<evidence type="ECO:0000259" key="1">
    <source>
        <dbReference type="Pfam" id="PF09343"/>
    </source>
</evidence>
<proteinExistence type="predicted"/>
<gene>
    <name evidence="2" type="ORF">FHS77_000835</name>
</gene>
<keyword evidence="3" id="KW-1185">Reference proteome</keyword>
<dbReference type="Proteomes" id="UP000555393">
    <property type="component" value="Unassembled WGS sequence"/>
</dbReference>
<accession>A0A841M1R5</accession>
<evidence type="ECO:0000313" key="2">
    <source>
        <dbReference type="EMBL" id="MBB6260311.1"/>
    </source>
</evidence>
<evidence type="ECO:0000313" key="3">
    <source>
        <dbReference type="Proteomes" id="UP000555393"/>
    </source>
</evidence>
<comment type="caution">
    <text evidence="2">The sequence shown here is derived from an EMBL/GenBank/DDBJ whole genome shotgun (WGS) entry which is preliminary data.</text>
</comment>
<dbReference type="Pfam" id="PF09343">
    <property type="entry name" value="DUF2460"/>
    <property type="match status" value="1"/>
</dbReference>
<dbReference type="EMBL" id="JACIIU010000002">
    <property type="protein sequence ID" value="MBB6260311.1"/>
    <property type="molecule type" value="Genomic_DNA"/>
</dbReference>
<organism evidence="2 3">
    <name type="scientific">Paenochrobactrum gallinarii</name>
    <dbReference type="NCBI Taxonomy" id="643673"/>
    <lineage>
        <taxon>Bacteria</taxon>
        <taxon>Pseudomonadati</taxon>
        <taxon>Pseudomonadota</taxon>
        <taxon>Alphaproteobacteria</taxon>
        <taxon>Hyphomicrobiales</taxon>
        <taxon>Brucellaceae</taxon>
        <taxon>Paenochrobactrum</taxon>
    </lineage>
</organism>
<feature type="domain" description="DUF2460" evidence="1">
    <location>
        <begin position="8"/>
        <end position="211"/>
    </location>
</feature>
<dbReference type="AlphaFoldDB" id="A0A841M1R5"/>
<dbReference type="NCBIfam" id="TIGR02217">
    <property type="entry name" value="chp_TIGR02217"/>
    <property type="match status" value="1"/>
</dbReference>
<dbReference type="InterPro" id="IPR011740">
    <property type="entry name" value="DUF2460"/>
</dbReference>
<name>A0A841M1R5_9HYPH</name>
<reference evidence="2 3" key="1">
    <citation type="submission" date="2020-08" db="EMBL/GenBank/DDBJ databases">
        <title>Genomic Encyclopedia of Type Strains, Phase IV (KMG-IV): sequencing the most valuable type-strain genomes for metagenomic binning, comparative biology and taxonomic classification.</title>
        <authorList>
            <person name="Goeker M."/>
        </authorList>
    </citation>
    <scope>NUCLEOTIDE SEQUENCE [LARGE SCALE GENOMIC DNA]</scope>
    <source>
        <strain evidence="2 3">DSM 22336</strain>
    </source>
</reference>
<protein>
    <submittedName>
        <fullName evidence="2">Uncharacterized protein (TIGR02217 family)</fullName>
    </submittedName>
</protein>
<sequence length="212" mass="23426">MSQINSFHDVAFPLGVSFGSVAGPEWKNEIAQLNSGHEKRNARWAQSRRHFDAGTGIRSLADLRQVLSFFEARRGSLFSFRFRDPFDHFSNHGSQEPTAFDQQIGIGDGITKSFQLVKNYETYSRVITKPVASSVKLAVNGEKLENNADFQVDVLTGKVTFNDLIVVGEGAVITAGFLFDVPVRFNTDRLQASISSFQAGEIPSIPIIEVKA</sequence>
<dbReference type="RefSeq" id="WP_184220379.1">
    <property type="nucleotide sequence ID" value="NZ_JACIIU010000002.1"/>
</dbReference>